<dbReference type="Proteomes" id="UP001652625">
    <property type="component" value="Chromosome 10"/>
</dbReference>
<evidence type="ECO:0000313" key="3">
    <source>
        <dbReference type="RefSeq" id="XP_065664545.1"/>
    </source>
</evidence>
<name>A0ABM4CRN4_HYDVU</name>
<keyword evidence="2" id="KW-1185">Reference proteome</keyword>
<evidence type="ECO:0000259" key="1">
    <source>
        <dbReference type="Pfam" id="PF03184"/>
    </source>
</evidence>
<dbReference type="InterPro" id="IPR004875">
    <property type="entry name" value="DDE_SF_endonuclease_dom"/>
</dbReference>
<organism evidence="2 3">
    <name type="scientific">Hydra vulgaris</name>
    <name type="common">Hydra</name>
    <name type="synonym">Hydra attenuata</name>
    <dbReference type="NCBI Taxonomy" id="6087"/>
    <lineage>
        <taxon>Eukaryota</taxon>
        <taxon>Metazoa</taxon>
        <taxon>Cnidaria</taxon>
        <taxon>Hydrozoa</taxon>
        <taxon>Hydroidolina</taxon>
        <taxon>Anthoathecata</taxon>
        <taxon>Aplanulata</taxon>
        <taxon>Hydridae</taxon>
        <taxon>Hydra</taxon>
    </lineage>
</organism>
<dbReference type="Pfam" id="PF03184">
    <property type="entry name" value="DDE_1"/>
    <property type="match status" value="1"/>
</dbReference>
<dbReference type="InterPro" id="IPR050863">
    <property type="entry name" value="CenT-Element_Derived"/>
</dbReference>
<dbReference type="PANTHER" id="PTHR19303:SF74">
    <property type="entry name" value="POGO TRANSPOSABLE ELEMENT WITH KRAB DOMAIN"/>
    <property type="match status" value="1"/>
</dbReference>
<proteinExistence type="predicted"/>
<protein>
    <submittedName>
        <fullName evidence="3">Uncharacterized protein LOC136086192</fullName>
    </submittedName>
</protein>
<dbReference type="PANTHER" id="PTHR19303">
    <property type="entry name" value="TRANSPOSON"/>
    <property type="match status" value="1"/>
</dbReference>
<dbReference type="GeneID" id="136086192"/>
<sequence>MIIFKRKRVPDELGDGAPEGSIVTCSNSGWTNSELFVQWMRMFISHVKPTKDDKVLLILDGHKFHTKNLEAIQLAIDNNVIILSLPPHTTHKLQPLDKAFFKPL</sequence>
<reference evidence="3" key="1">
    <citation type="submission" date="2025-08" db="UniProtKB">
        <authorList>
            <consortium name="RefSeq"/>
        </authorList>
    </citation>
    <scope>IDENTIFICATION</scope>
</reference>
<feature type="domain" description="DDE-1" evidence="1">
    <location>
        <begin position="2"/>
        <end position="104"/>
    </location>
</feature>
<evidence type="ECO:0000313" key="2">
    <source>
        <dbReference type="Proteomes" id="UP001652625"/>
    </source>
</evidence>
<dbReference type="RefSeq" id="XP_065664545.1">
    <property type="nucleotide sequence ID" value="XM_065808473.1"/>
</dbReference>
<gene>
    <name evidence="3" type="primary">LOC136086192</name>
</gene>
<accession>A0ABM4CRN4</accession>